<sequence length="146" mass="16561">MKSFISYGMQRWTKRLAKVEKINLSQYGMASLVTLIGLPIDRAFLDACLHLWDPQAHAFRFDTYYKEMCPTYEEFAALLGNDFERASMASPTGTRFFKSFMRMLGLPTIKMERGAGIASMALAETILSLNRAYRVDGIWSASPILL</sequence>
<evidence type="ECO:0000313" key="2">
    <source>
        <dbReference type="Proteomes" id="UP000027138"/>
    </source>
</evidence>
<protein>
    <recommendedName>
        <fullName evidence="3">Aminotransferase-like plant mobile domain-containing protein</fullName>
    </recommendedName>
</protein>
<dbReference type="AlphaFoldDB" id="A0A067JPY9"/>
<gene>
    <name evidence="1" type="ORF">JCGZ_25164</name>
</gene>
<evidence type="ECO:0000313" key="1">
    <source>
        <dbReference type="EMBL" id="KDP24883.1"/>
    </source>
</evidence>
<accession>A0A067JPY9</accession>
<name>A0A067JPY9_JATCU</name>
<dbReference type="EMBL" id="KK915034">
    <property type="protein sequence ID" value="KDP24883.1"/>
    <property type="molecule type" value="Genomic_DNA"/>
</dbReference>
<proteinExistence type="predicted"/>
<dbReference type="Proteomes" id="UP000027138">
    <property type="component" value="Unassembled WGS sequence"/>
</dbReference>
<reference evidence="1 2" key="1">
    <citation type="journal article" date="2014" name="PLoS ONE">
        <title>Global Analysis of Gene Expression Profiles in Physic Nut (Jatropha curcas L.) Seedlings Exposed to Salt Stress.</title>
        <authorList>
            <person name="Zhang L."/>
            <person name="Zhang C."/>
            <person name="Wu P."/>
            <person name="Chen Y."/>
            <person name="Li M."/>
            <person name="Jiang H."/>
            <person name="Wu G."/>
        </authorList>
    </citation>
    <scope>NUCLEOTIDE SEQUENCE [LARGE SCALE GENOMIC DNA]</scope>
    <source>
        <strain evidence="2">cv. GZQX0401</strain>
        <tissue evidence="1">Young leaves</tissue>
    </source>
</reference>
<organism evidence="1 2">
    <name type="scientific">Jatropha curcas</name>
    <name type="common">Barbados nut</name>
    <dbReference type="NCBI Taxonomy" id="180498"/>
    <lineage>
        <taxon>Eukaryota</taxon>
        <taxon>Viridiplantae</taxon>
        <taxon>Streptophyta</taxon>
        <taxon>Embryophyta</taxon>
        <taxon>Tracheophyta</taxon>
        <taxon>Spermatophyta</taxon>
        <taxon>Magnoliopsida</taxon>
        <taxon>eudicotyledons</taxon>
        <taxon>Gunneridae</taxon>
        <taxon>Pentapetalae</taxon>
        <taxon>rosids</taxon>
        <taxon>fabids</taxon>
        <taxon>Malpighiales</taxon>
        <taxon>Euphorbiaceae</taxon>
        <taxon>Crotonoideae</taxon>
        <taxon>Jatropheae</taxon>
        <taxon>Jatropha</taxon>
    </lineage>
</organism>
<keyword evidence="2" id="KW-1185">Reference proteome</keyword>
<evidence type="ECO:0008006" key="3">
    <source>
        <dbReference type="Google" id="ProtNLM"/>
    </source>
</evidence>